<keyword evidence="6" id="KW-0648">Protein biosynthesis</keyword>
<dbReference type="GO" id="GO:0005524">
    <property type="term" value="F:ATP binding"/>
    <property type="evidence" value="ECO:0007669"/>
    <property type="project" value="UniProtKB-KW"/>
</dbReference>
<dbReference type="AlphaFoldDB" id="A0A645IA37"/>
<evidence type="ECO:0000256" key="8">
    <source>
        <dbReference type="ARBA" id="ARBA00047469"/>
    </source>
</evidence>
<dbReference type="PANTHER" id="PTHR43740">
    <property type="entry name" value="LEUCYL-TRNA SYNTHETASE"/>
    <property type="match status" value="1"/>
</dbReference>
<dbReference type="InterPro" id="IPR013155">
    <property type="entry name" value="M/V/L/I-tRNA-synth_anticd-bd"/>
</dbReference>
<comment type="similarity">
    <text evidence="1">Belongs to the class-I aminoacyl-tRNA synthetase family.</text>
</comment>
<comment type="caution">
    <text evidence="10">The sequence shown here is derived from an EMBL/GenBank/DDBJ whole genome shotgun (WGS) entry which is preliminary data.</text>
</comment>
<proteinExistence type="inferred from homology"/>
<dbReference type="GO" id="GO:0005829">
    <property type="term" value="C:cytosol"/>
    <property type="evidence" value="ECO:0007669"/>
    <property type="project" value="TreeGrafter"/>
</dbReference>
<dbReference type="GO" id="GO:0004823">
    <property type="term" value="F:leucine-tRNA ligase activity"/>
    <property type="evidence" value="ECO:0007669"/>
    <property type="project" value="UniProtKB-EC"/>
</dbReference>
<reference evidence="10" key="1">
    <citation type="submission" date="2019-08" db="EMBL/GenBank/DDBJ databases">
        <authorList>
            <person name="Kucharzyk K."/>
            <person name="Murdoch R.W."/>
            <person name="Higgins S."/>
            <person name="Loffler F."/>
        </authorList>
    </citation>
    <scope>NUCLEOTIDE SEQUENCE</scope>
</reference>
<evidence type="ECO:0000313" key="10">
    <source>
        <dbReference type="EMBL" id="MPN45184.1"/>
    </source>
</evidence>
<evidence type="ECO:0000256" key="7">
    <source>
        <dbReference type="ARBA" id="ARBA00023146"/>
    </source>
</evidence>
<dbReference type="Pfam" id="PF08264">
    <property type="entry name" value="Anticodon_1"/>
    <property type="match status" value="1"/>
</dbReference>
<dbReference type="GO" id="GO:0006429">
    <property type="term" value="P:leucyl-tRNA aminoacylation"/>
    <property type="evidence" value="ECO:0007669"/>
    <property type="project" value="InterPro"/>
</dbReference>
<evidence type="ECO:0000256" key="3">
    <source>
        <dbReference type="ARBA" id="ARBA00022598"/>
    </source>
</evidence>
<keyword evidence="7" id="KW-0030">Aminoacyl-tRNA synthetase</keyword>
<keyword evidence="3" id="KW-0436">Ligase</keyword>
<evidence type="ECO:0000256" key="2">
    <source>
        <dbReference type="ARBA" id="ARBA00013164"/>
    </source>
</evidence>
<dbReference type="InterPro" id="IPR002302">
    <property type="entry name" value="Leu-tRNA-ligase"/>
</dbReference>
<dbReference type="PANTHER" id="PTHR43740:SF2">
    <property type="entry name" value="LEUCINE--TRNA LIGASE, MITOCHONDRIAL"/>
    <property type="match status" value="1"/>
</dbReference>
<name>A0A645IA37_9ZZZZ</name>
<evidence type="ECO:0000259" key="9">
    <source>
        <dbReference type="Pfam" id="PF08264"/>
    </source>
</evidence>
<dbReference type="InterPro" id="IPR009080">
    <property type="entry name" value="tRNAsynth_Ia_anticodon-bd"/>
</dbReference>
<dbReference type="Gene3D" id="1.10.730.10">
    <property type="entry name" value="Isoleucyl-tRNA Synthetase, Domain 1"/>
    <property type="match status" value="1"/>
</dbReference>
<sequence>MELVNATRKTIDTGAGGADPAVREAVGFVAQALSLFAPYVAEEMWQLLGGEPSIASSTWPTADPGLLVTESVTMVVQVQGKVRAKLEVSPEISEAEATDLALADDNVQRVLAGREVLKIITKLPKMVSIVPAKG</sequence>
<organism evidence="10">
    <name type="scientific">bioreactor metagenome</name>
    <dbReference type="NCBI Taxonomy" id="1076179"/>
    <lineage>
        <taxon>unclassified sequences</taxon>
        <taxon>metagenomes</taxon>
        <taxon>ecological metagenomes</taxon>
    </lineage>
</organism>
<dbReference type="EMBL" id="VSSQ01104875">
    <property type="protein sequence ID" value="MPN45184.1"/>
    <property type="molecule type" value="Genomic_DNA"/>
</dbReference>
<keyword evidence="4" id="KW-0547">Nucleotide-binding</keyword>
<evidence type="ECO:0000256" key="4">
    <source>
        <dbReference type="ARBA" id="ARBA00022741"/>
    </source>
</evidence>
<evidence type="ECO:0000256" key="6">
    <source>
        <dbReference type="ARBA" id="ARBA00022917"/>
    </source>
</evidence>
<keyword evidence="5" id="KW-0067">ATP-binding</keyword>
<evidence type="ECO:0000256" key="1">
    <source>
        <dbReference type="ARBA" id="ARBA00005594"/>
    </source>
</evidence>
<dbReference type="EC" id="6.1.1.4" evidence="2"/>
<accession>A0A645IA37</accession>
<dbReference type="SUPFAM" id="SSF47323">
    <property type="entry name" value="Anticodon-binding domain of a subclass of class I aminoacyl-tRNA synthetases"/>
    <property type="match status" value="1"/>
</dbReference>
<comment type="catalytic activity">
    <reaction evidence="8">
        <text>tRNA(Leu) + L-leucine + ATP = L-leucyl-tRNA(Leu) + AMP + diphosphate</text>
        <dbReference type="Rhea" id="RHEA:11688"/>
        <dbReference type="Rhea" id="RHEA-COMP:9613"/>
        <dbReference type="Rhea" id="RHEA-COMP:9622"/>
        <dbReference type="ChEBI" id="CHEBI:30616"/>
        <dbReference type="ChEBI" id="CHEBI:33019"/>
        <dbReference type="ChEBI" id="CHEBI:57427"/>
        <dbReference type="ChEBI" id="CHEBI:78442"/>
        <dbReference type="ChEBI" id="CHEBI:78494"/>
        <dbReference type="ChEBI" id="CHEBI:456215"/>
        <dbReference type="EC" id="6.1.1.4"/>
    </reaction>
</comment>
<feature type="domain" description="Methionyl/Valyl/Leucyl/Isoleucyl-tRNA synthetase anticodon-binding" evidence="9">
    <location>
        <begin position="18"/>
        <end position="93"/>
    </location>
</feature>
<evidence type="ECO:0000256" key="5">
    <source>
        <dbReference type="ARBA" id="ARBA00022840"/>
    </source>
</evidence>
<gene>
    <name evidence="10" type="ORF">SDC9_192751</name>
</gene>
<protein>
    <recommendedName>
        <fullName evidence="2">leucine--tRNA ligase</fullName>
        <ecNumber evidence="2">6.1.1.4</ecNumber>
    </recommendedName>
</protein>